<evidence type="ECO:0000259" key="1">
    <source>
        <dbReference type="PROSITE" id="PS50060"/>
    </source>
</evidence>
<dbReference type="PROSITE" id="PS50060">
    <property type="entry name" value="MAM_2"/>
    <property type="match status" value="2"/>
</dbReference>
<accession>A0ABR4QGB8</accession>
<dbReference type="Proteomes" id="UP001651158">
    <property type="component" value="Unassembled WGS sequence"/>
</dbReference>
<gene>
    <name evidence="2" type="ORF">TcWFU_003737</name>
</gene>
<protein>
    <recommendedName>
        <fullName evidence="1">MAM domain-containing protein</fullName>
    </recommendedName>
</protein>
<comment type="caution">
    <text evidence="2">The sequence shown here is derived from an EMBL/GenBank/DDBJ whole genome shotgun (WGS) entry which is preliminary data.</text>
</comment>
<keyword evidence="3" id="KW-1185">Reference proteome</keyword>
<feature type="domain" description="MAM" evidence="1">
    <location>
        <begin position="167"/>
        <end position="193"/>
    </location>
</feature>
<evidence type="ECO:0000313" key="3">
    <source>
        <dbReference type="Proteomes" id="UP001651158"/>
    </source>
</evidence>
<dbReference type="InterPro" id="IPR000998">
    <property type="entry name" value="MAM_dom"/>
</dbReference>
<organism evidence="2 3">
    <name type="scientific">Taenia crassiceps</name>
    <dbReference type="NCBI Taxonomy" id="6207"/>
    <lineage>
        <taxon>Eukaryota</taxon>
        <taxon>Metazoa</taxon>
        <taxon>Spiralia</taxon>
        <taxon>Lophotrochozoa</taxon>
        <taxon>Platyhelminthes</taxon>
        <taxon>Cestoda</taxon>
        <taxon>Eucestoda</taxon>
        <taxon>Cyclophyllidea</taxon>
        <taxon>Taeniidae</taxon>
        <taxon>Taenia</taxon>
    </lineage>
</organism>
<proteinExistence type="predicted"/>
<reference evidence="2 3" key="1">
    <citation type="journal article" date="2022" name="Front. Cell. Infect. Microbiol.">
        <title>The Genomes of Two Strains of Taenia crassiceps the Animal Model for the Study of Human Cysticercosis.</title>
        <authorList>
            <person name="Bobes R.J."/>
            <person name="Estrada K."/>
            <person name="Rios-Valencia D.G."/>
            <person name="Calderon-Gallegos A."/>
            <person name="de la Torre P."/>
            <person name="Carrero J.C."/>
            <person name="Sanchez-Flores A."/>
            <person name="Laclette J.P."/>
        </authorList>
    </citation>
    <scope>NUCLEOTIDE SEQUENCE [LARGE SCALE GENOMIC DNA]</scope>
    <source>
        <strain evidence="2">WFUcys</strain>
    </source>
</reference>
<sequence length="602" mass="67409">MSKPLLTWTFSEDLEDWTNDGDNWLHKWKVSSVLNQTLLCLQTKPTQQSRQSILLSRKKDVPKPNIQARLLSPPVPSDLRLRCLAITYSFNLGSGATSLTCGFENGSLCEWGNDLNNWLATWKVESSVLCLKPLRQHSKSKMELFARLYSPFMSEEDSIGCGRTSSLSCDFESPGLQSFCGWNIDPRDSGSVWVIVWSPNLRTNVLCLTPATSSPAAAEVYAGGDGNFDLDDTNETVMRSKFWSPKFREASLNCTFDNGSLCTWSNDQNNWLATWEIVQRKNSILCLKPLRIPSEAKAEMPARLYSRFLSVQDRIGCFKFSYIISPSDVHEVFASLFACDFEAQGLKSLCGWKDDPRDNGAAWSIVWNPDIHTNILCMTLATNRYAADDDDNFGFGGINEPVMRSKLWSPKFYAAKTDPAPHCVEFLFMFDQPDGGSSSSLSLLRHSVSWMPDPRDSTAKWQIEDGVICLRPVTLPQHFDSFSDLGSSHSDRRARLWSADVHFLHNVQCLCFVYSLSSTSVDMISLSVLLHSSGNCQKILDAITGQEFEVCRPVPLWNSSVSRDSLSSSWNSAFIDLGTGSSADFKKFTRSFGSGYREDASD</sequence>
<evidence type="ECO:0000313" key="2">
    <source>
        <dbReference type="EMBL" id="KAL5108766.1"/>
    </source>
</evidence>
<dbReference type="EMBL" id="JAKROA010000003">
    <property type="protein sequence ID" value="KAL5108766.1"/>
    <property type="molecule type" value="Genomic_DNA"/>
</dbReference>
<feature type="domain" description="MAM" evidence="1">
    <location>
        <begin position="337"/>
        <end position="430"/>
    </location>
</feature>
<name>A0ABR4QGB8_9CEST</name>